<accession>A0A151XZ91</accession>
<evidence type="ECO:0000313" key="2">
    <source>
        <dbReference type="Proteomes" id="UP000076276"/>
    </source>
</evidence>
<sequence>MNAPFSLFTRSTESHHALPMLHSNNLFALGREIRIMHAGEEYRLRLTRNNRLILTK</sequence>
<dbReference type="OrthoDB" id="6712014at2"/>
<comment type="caution">
    <text evidence="1">The sequence shown here is derived from an EMBL/GenBank/DDBJ whole genome shotgun (WGS) entry which is preliminary data.</text>
</comment>
<dbReference type="InterPro" id="IPR019600">
    <property type="entry name" value="Hemin_uptake_protein_HemP"/>
</dbReference>
<dbReference type="Pfam" id="PF10636">
    <property type="entry name" value="hemP"/>
    <property type="match status" value="1"/>
</dbReference>
<dbReference type="Gene3D" id="2.10.70.10">
    <property type="entry name" value="Complement Module, domain 1"/>
    <property type="match status" value="1"/>
</dbReference>
<name>A0A151XZ91_9GAMM</name>
<organism evidence="1 2">
    <name type="scientific">Acinetobacter pragensis</name>
    <dbReference type="NCBI Taxonomy" id="1806892"/>
    <lineage>
        <taxon>Bacteria</taxon>
        <taxon>Pseudomonadati</taxon>
        <taxon>Pseudomonadota</taxon>
        <taxon>Gammaproteobacteria</taxon>
        <taxon>Moraxellales</taxon>
        <taxon>Moraxellaceae</taxon>
        <taxon>Acinetobacter</taxon>
    </lineage>
</organism>
<dbReference type="RefSeq" id="WP_067670649.1">
    <property type="nucleotide sequence ID" value="NZ_CBCSIK010000011.1"/>
</dbReference>
<evidence type="ECO:0000313" key="1">
    <source>
        <dbReference type="EMBL" id="KYQ71055.1"/>
    </source>
</evidence>
<reference evidence="1 2" key="1">
    <citation type="submission" date="2016-03" db="EMBL/GenBank/DDBJ databases">
        <title>Acinetobacter genomospecies 28 strain ANC 4149.</title>
        <authorList>
            <person name="Radolfova-Krizova L."/>
            <person name="Nemec A."/>
        </authorList>
    </citation>
    <scope>NUCLEOTIDE SEQUENCE [LARGE SCALE GENOMIC DNA]</scope>
    <source>
        <strain evidence="1 2">ANC 4149</strain>
    </source>
</reference>
<keyword evidence="2" id="KW-1185">Reference proteome</keyword>
<dbReference type="Proteomes" id="UP000076276">
    <property type="component" value="Unassembled WGS sequence"/>
</dbReference>
<dbReference type="EMBL" id="LUAW01000034">
    <property type="protein sequence ID" value="KYQ71055.1"/>
    <property type="molecule type" value="Genomic_DNA"/>
</dbReference>
<protein>
    <submittedName>
        <fullName evidence="1">Hemin transporter HemP</fullName>
    </submittedName>
</protein>
<gene>
    <name evidence="1" type="ORF">AZH43_02670</name>
</gene>
<proteinExistence type="predicted"/>
<dbReference type="AlphaFoldDB" id="A0A151XZ91"/>